<reference evidence="1 2" key="1">
    <citation type="submission" date="2019-02" db="EMBL/GenBank/DDBJ databases">
        <title>Genomic Encyclopedia of Type Strains, Phase IV (KMG-IV): sequencing the most valuable type-strain genomes for metagenomic binning, comparative biology and taxonomic classification.</title>
        <authorList>
            <person name="Goeker M."/>
        </authorList>
    </citation>
    <scope>NUCLEOTIDE SEQUENCE [LARGE SCALE GENOMIC DNA]</scope>
    <source>
        <strain evidence="1 2">DSM 21223</strain>
    </source>
</reference>
<keyword evidence="2" id="KW-1185">Reference proteome</keyword>
<organism evidence="1 2">
    <name type="scientific">Azospira oryzae</name>
    <dbReference type="NCBI Taxonomy" id="146939"/>
    <lineage>
        <taxon>Bacteria</taxon>
        <taxon>Pseudomonadati</taxon>
        <taxon>Pseudomonadota</taxon>
        <taxon>Betaproteobacteria</taxon>
        <taxon>Rhodocyclales</taxon>
        <taxon>Rhodocyclaceae</taxon>
        <taxon>Azospira</taxon>
    </lineage>
</organism>
<proteinExistence type="predicted"/>
<sequence>MINTLKQLESHREQIIARLPSYCQSRINDRFGRYQNECQECRRLLRNFASDHNEHPDQAAGRLRQHIINCDCLGGAHLRRSADRQPATAR</sequence>
<dbReference type="Proteomes" id="UP000292136">
    <property type="component" value="Unassembled WGS sequence"/>
</dbReference>
<dbReference type="EMBL" id="SHKM01000003">
    <property type="protein sequence ID" value="RZT75757.1"/>
    <property type="molecule type" value="Genomic_DNA"/>
</dbReference>
<evidence type="ECO:0000313" key="1">
    <source>
        <dbReference type="EMBL" id="RZT75757.1"/>
    </source>
</evidence>
<name>A0ABY0IQU5_9RHOO</name>
<dbReference type="RefSeq" id="WP_014236678.1">
    <property type="nucleotide sequence ID" value="NZ_SHKM01000003.1"/>
</dbReference>
<accession>A0ABY0IQU5</accession>
<protein>
    <submittedName>
        <fullName evidence="1">Uncharacterized protein</fullName>
    </submittedName>
</protein>
<evidence type="ECO:0000313" key="2">
    <source>
        <dbReference type="Proteomes" id="UP000292136"/>
    </source>
</evidence>
<comment type="caution">
    <text evidence="1">The sequence shown here is derived from an EMBL/GenBank/DDBJ whole genome shotgun (WGS) entry which is preliminary data.</text>
</comment>
<gene>
    <name evidence="1" type="ORF">EV678_2944</name>
</gene>